<evidence type="ECO:0000313" key="2">
    <source>
        <dbReference type="Proteomes" id="UP000003934"/>
    </source>
</evidence>
<organism evidence="1 2">
    <name type="scientific">Candidatus Carsonella ruddii HC isolate Thao2000</name>
    <dbReference type="NCBI Taxonomy" id="1202538"/>
    <lineage>
        <taxon>Bacteria</taxon>
        <taxon>Pseudomonadati</taxon>
        <taxon>Pseudomonadota</taxon>
        <taxon>Gammaproteobacteria</taxon>
        <taxon>Oceanospirillales</taxon>
        <taxon>Halomonadaceae</taxon>
        <taxon>Zymobacter group</taxon>
        <taxon>Candidatus Carsonella</taxon>
    </lineage>
</organism>
<dbReference type="STRING" id="1202538.A353_016"/>
<protein>
    <submittedName>
        <fullName evidence="1">Uncharacterized protein</fullName>
    </submittedName>
</protein>
<dbReference type="GeneID" id="67454761"/>
<dbReference type="Proteomes" id="UP000003934">
    <property type="component" value="Chromosome"/>
</dbReference>
<name>J3VPQ6_CARRU</name>
<reference evidence="1 2" key="1">
    <citation type="journal article" date="2012" name="Mol. Biol. Evol.">
        <title>Genome reduction and co-evolution between the primary and secondary bacterial symbionts of psyllids.</title>
        <authorList>
            <person name="Sloan D.B."/>
            <person name="Moran N.A."/>
        </authorList>
    </citation>
    <scope>NUCLEOTIDE SEQUENCE [LARGE SCALE GENOMIC DNA]</scope>
    <source>
        <strain evidence="1 2">HC</strain>
    </source>
</reference>
<dbReference type="AlphaFoldDB" id="J3VPQ6"/>
<accession>J3VPQ6</accession>
<proteinExistence type="predicted"/>
<dbReference type="KEGG" id="crh:A353_016"/>
<sequence>MKKKNYIIIIKKFLFLNNIYFKINKYKSKNFNIILNKNYYLKYKIYIYIYIYIYK</sequence>
<dbReference type="HOGENOM" id="CLU_3115756_0_0_6"/>
<keyword evidence="2" id="KW-1185">Reference proteome</keyword>
<dbReference type="PATRIC" id="fig|1202538.3.peg.16"/>
<dbReference type="EMBL" id="CP003543">
    <property type="protein sequence ID" value="AFP83871.1"/>
    <property type="molecule type" value="Genomic_DNA"/>
</dbReference>
<evidence type="ECO:0000313" key="1">
    <source>
        <dbReference type="EMBL" id="AFP83871.1"/>
    </source>
</evidence>
<gene>
    <name evidence="1" type="ORF">A353_016</name>
</gene>
<dbReference type="RefSeq" id="WP_014887171.1">
    <property type="nucleotide sequence ID" value="NC_018416.1"/>
</dbReference>